<dbReference type="RefSeq" id="WP_189460255.1">
    <property type="nucleotide sequence ID" value="NZ_BMYO01000005.1"/>
</dbReference>
<dbReference type="InterPro" id="IPR010982">
    <property type="entry name" value="Lambda_DNA-bd_dom_sf"/>
</dbReference>
<accession>A0ABQ3H193</accession>
<dbReference type="InterPro" id="IPR050400">
    <property type="entry name" value="Bact_Cytoskel_RodZ"/>
</dbReference>
<evidence type="ECO:0000256" key="1">
    <source>
        <dbReference type="SAM" id="Phobius"/>
    </source>
</evidence>
<keyword evidence="1" id="KW-0812">Transmembrane</keyword>
<proteinExistence type="predicted"/>
<dbReference type="Pfam" id="PF13464">
    <property type="entry name" value="RodZ_C"/>
    <property type="match status" value="1"/>
</dbReference>
<dbReference type="EMBL" id="BMYO01000005">
    <property type="protein sequence ID" value="GHD62903.1"/>
    <property type="molecule type" value="Genomic_DNA"/>
</dbReference>
<evidence type="ECO:0000313" key="4">
    <source>
        <dbReference type="Proteomes" id="UP000604737"/>
    </source>
</evidence>
<comment type="caution">
    <text evidence="3">The sequence shown here is derived from an EMBL/GenBank/DDBJ whole genome shotgun (WGS) entry which is preliminary data.</text>
</comment>
<keyword evidence="4" id="KW-1185">Reference proteome</keyword>
<dbReference type="PANTHER" id="PTHR34475:SF1">
    <property type="entry name" value="CYTOSKELETON PROTEIN RODZ"/>
    <property type="match status" value="1"/>
</dbReference>
<organism evidence="3 4">
    <name type="scientific">Jeongeupia chitinilytica</name>
    <dbReference type="NCBI Taxonomy" id="1041641"/>
    <lineage>
        <taxon>Bacteria</taxon>
        <taxon>Pseudomonadati</taxon>
        <taxon>Pseudomonadota</taxon>
        <taxon>Betaproteobacteria</taxon>
        <taxon>Neisseriales</taxon>
        <taxon>Chitinibacteraceae</taxon>
        <taxon>Jeongeupia</taxon>
    </lineage>
</organism>
<protein>
    <submittedName>
        <fullName evidence="3">Membrane protein</fullName>
    </submittedName>
</protein>
<keyword evidence="1" id="KW-1133">Transmembrane helix</keyword>
<keyword evidence="1" id="KW-0472">Membrane</keyword>
<dbReference type="Proteomes" id="UP000604737">
    <property type="component" value="Unassembled WGS sequence"/>
</dbReference>
<dbReference type="InterPro" id="IPR025194">
    <property type="entry name" value="RodZ-like_C"/>
</dbReference>
<evidence type="ECO:0000259" key="2">
    <source>
        <dbReference type="Pfam" id="PF13464"/>
    </source>
</evidence>
<dbReference type="Gene3D" id="1.10.260.40">
    <property type="entry name" value="lambda repressor-like DNA-binding domains"/>
    <property type="match status" value="1"/>
</dbReference>
<evidence type="ECO:0000313" key="3">
    <source>
        <dbReference type="EMBL" id="GHD62903.1"/>
    </source>
</evidence>
<dbReference type="CDD" id="cd00093">
    <property type="entry name" value="HTH_XRE"/>
    <property type="match status" value="1"/>
</dbReference>
<dbReference type="Pfam" id="PF13413">
    <property type="entry name" value="HTH_25"/>
    <property type="match status" value="1"/>
</dbReference>
<sequence>MTDEPIQTPPETPATPPAGVGIQLRQQRESLGLSIDDVVNQLKLTRGQIAAIEEDRFSDLPGNTFARGFVRNYARLLQLDPEPLVAQLTTELPVEREQASLPHLTEEATFSIGGGARVGRPLQLALVVIAGLIIGAGGVFWYLQQPAAPELNVSTATLTLPEASVPVELVASVPAASEVASEIASVPVATAAAQTETPASVPASAPAAVGNGELRLVVEQDSWIQVIDAGGNKLISEVLKAGDERSLGGVAPYRIKIGNAPKTQLYLRGQRVDLAQYSRSDVATLELK</sequence>
<dbReference type="PANTHER" id="PTHR34475">
    <property type="match status" value="1"/>
</dbReference>
<dbReference type="InterPro" id="IPR001387">
    <property type="entry name" value="Cro/C1-type_HTH"/>
</dbReference>
<feature type="transmembrane region" description="Helical" evidence="1">
    <location>
        <begin position="124"/>
        <end position="143"/>
    </location>
</feature>
<reference evidence="4" key="1">
    <citation type="journal article" date="2019" name="Int. J. Syst. Evol. Microbiol.">
        <title>The Global Catalogue of Microorganisms (GCM) 10K type strain sequencing project: providing services to taxonomists for standard genome sequencing and annotation.</title>
        <authorList>
            <consortium name="The Broad Institute Genomics Platform"/>
            <consortium name="The Broad Institute Genome Sequencing Center for Infectious Disease"/>
            <person name="Wu L."/>
            <person name="Ma J."/>
        </authorList>
    </citation>
    <scope>NUCLEOTIDE SEQUENCE [LARGE SCALE GENOMIC DNA]</scope>
    <source>
        <strain evidence="4">KCTC 23701</strain>
    </source>
</reference>
<name>A0ABQ3H193_9NEIS</name>
<feature type="domain" description="Cytoskeleton protein RodZ-like C-terminal" evidence="2">
    <location>
        <begin position="215"/>
        <end position="286"/>
    </location>
</feature>
<gene>
    <name evidence="3" type="ORF">GCM10007350_19310</name>
</gene>